<name>A0A318HSU6_9BACT</name>
<gene>
    <name evidence="4" type="ORF">EJ73_02804</name>
</gene>
<dbReference type="Pfam" id="PF13086">
    <property type="entry name" value="AAA_11"/>
    <property type="match status" value="2"/>
</dbReference>
<dbReference type="InterPro" id="IPR049468">
    <property type="entry name" value="Restrct_endonuc-II-like_dom"/>
</dbReference>
<evidence type="ECO:0000259" key="3">
    <source>
        <dbReference type="Pfam" id="PF18741"/>
    </source>
</evidence>
<feature type="domain" description="DNA2/NAM7 helicase helicase" evidence="1">
    <location>
        <begin position="662"/>
        <end position="806"/>
    </location>
</feature>
<feature type="domain" description="DNA2/NAM7 helicase-like C-terminal" evidence="2">
    <location>
        <begin position="1236"/>
        <end position="1429"/>
    </location>
</feature>
<protein>
    <submittedName>
        <fullName evidence="4">AAA domain-containing protein</fullName>
    </submittedName>
</protein>
<dbReference type="Proteomes" id="UP000248314">
    <property type="component" value="Unassembled WGS sequence"/>
</dbReference>
<sequence length="1774" mass="201498">MVNLNIEYLPSINFSLINNRIAICQSVEICNNETYDLKDLIIECRGDFFQDYRSSVIPSLKAGRSIRLQGMDLSPITTQVAAVTEKTASSFTVTLYSDVQSDSKKELFCHSYDIDIMPFDQWLGTSILPQCLASFVTPNHPAINNIIAKAASKLKEISGASAFTAYQTGNSNEVRKQVAAVYGALHAEGIVYRSVPASYEVIGQRITLPDQVLSSKLGNCIELTLLFASILEGIGINSGIVIQKGHAYLAVWLVDNCCQYSVCDDASYIEKKCAEGIDEMLVLECTQTTAESTTFEDAQSIASRNLADTNLFELYVDIKRCRLEQIRPLPQRIINNGTWELSVEGVNHDECVLDVKEHSRFDLTMLTNDKREANKMDIWERKLLDFSLRNSMLNLYLRQKAIQFISFDVDLIEDYLQDGEEYLISFKPNISLNITGEERLVRSKLLPELHELITNDITHRTLHTYQTEAETRYTLKNIYRAARNAIEETGANALYLAIGTLRWFETDISEKAHYAPILMLPVEMVYKKGDYFIRTRDEDIALNITLTEFLRQNFDINIPGLNPLPKDEHGVDVKKIFAIIREVLKNQKRWDVEEECILGVFSFSKFLMWNDIHCQRQELMNNNVVRSLVEQKLTFVPTQVTANLKEKDKEVKPADLALPVPIDSSQMAAVMAAGQGNSFILYGPPGTGKSQTITNLIANALFQDKRVLFVAEKMAALSVVQNRLEKINLGPFCLEMHSNKITKRHVLEQLKKSLNAAHIKRPEEYARIADELYEQRCKLIEYMEALHDTKGQEGMSLFDCIIRYESIDTTELDIDANDEDLKRKFRIEKIDSYSHLLRQKYQAVTSITGTPSKHPLLGLNIEENDLADANRLPLRIKYTTDIIRRAEENKTKLLEAAHIKAELLRDCKDGVLAQNGEALYNEWRAIKAKWFLPRFFAKRTFIKKLKQFNSLIIEQEVDALLSNLLNYQLLHKEITTIQDAVRTVFAVNLDGENLPSDDALKRYTSSLDNWLKHIDRARDWYQWCAYKKELENEGLGVIAHYIEQVEISAEQLKDAFFKRIFRNIASEKIASSPILRTFEGAIFDETISRYQQLTEEFQLLSQKELYARLASNIPHVTESIDNSSPIGFLNRNIANGGRGISLRDLFDNITTLLPRLCPCMLMSPMSVAQFLALSQSKFDLVIFDEASQMPTSEAVGAIARGKSVIVVGDPKQMPPTSFFSSTSVGEDEADIDDLDSILDDCHSLGIPSLQLNWHYRSKHESLIAFSNNEYYDGELITFPSIDDQTTKVKYCYVDGVYDKGGRRSNRMEAETIVEDIVKRLQSSNHAKYSIGVIAFSQVQQNLIEDLLTDKLDKDKKLREAADELYEPIFIKNLENVQGDERDIILFSIGYGPDKDGKVSMNFGPLNNNGGEKRLNVAVSRARREMIVYSSLKASQIDLRRTKARGVEGLKHFLEYAEQQILIQTANVRKDSSDRVISEQIAKTLRTRGHIVNTNIGRSNFKVDVAIVDSHDNGNYSMGILLDGEVYHDTQTTRDREIVQPTILNLLGWKIMRVWSVDWINNPERVIARIEHVLNQEHKPTETPVINTTFDVTKEKVEVIERNEKEYKTYQSNLNTASMSDEVLAAKILSCEQPMTLMYLCKCMCHHRDTTRVSPTLLATVSDIVASKMYAQKIGYSTILWTDKEHADTFKGYRQANGRDITEIPLIEIMNAIALTVQEQLSIKTDALTLLVAKRLGFARRGAKVELALNNGLEALLNANRVVECDGVIKLPEQQ</sequence>
<proteinExistence type="predicted"/>
<dbReference type="CDD" id="cd18808">
    <property type="entry name" value="SF1_C_Upf1"/>
    <property type="match status" value="1"/>
</dbReference>
<dbReference type="PANTHER" id="PTHR10887">
    <property type="entry name" value="DNA2/NAM7 HELICASE FAMILY"/>
    <property type="match status" value="1"/>
</dbReference>
<evidence type="ECO:0000313" key="5">
    <source>
        <dbReference type="Proteomes" id="UP000248314"/>
    </source>
</evidence>
<dbReference type="STRING" id="1122991.GCA_000613445_00155"/>
<dbReference type="InterPro" id="IPR027417">
    <property type="entry name" value="P-loop_NTPase"/>
</dbReference>
<reference evidence="4 5" key="1">
    <citation type="submission" date="2018-05" db="EMBL/GenBank/DDBJ databases">
        <title>Genomic Encyclopedia of Type Strains, Phase I: the one thousand microbial genomes (KMG-I) project.</title>
        <authorList>
            <person name="Kyrpides N."/>
        </authorList>
    </citation>
    <scope>NUCLEOTIDE SEQUENCE [LARGE SCALE GENOMIC DNA]</scope>
    <source>
        <strain evidence="4 5">DSM 15611</strain>
    </source>
</reference>
<evidence type="ECO:0000259" key="2">
    <source>
        <dbReference type="Pfam" id="PF13087"/>
    </source>
</evidence>
<dbReference type="GO" id="GO:0004386">
    <property type="term" value="F:helicase activity"/>
    <property type="evidence" value="ECO:0007669"/>
    <property type="project" value="InterPro"/>
</dbReference>
<dbReference type="PANTHER" id="PTHR10887:SF530">
    <property type="entry name" value="SUPERFAMILY I DNA HELICASES"/>
    <property type="match status" value="1"/>
</dbReference>
<feature type="domain" description="DNA2/NAM7 helicase helicase" evidence="1">
    <location>
        <begin position="1172"/>
        <end position="1217"/>
    </location>
</feature>
<dbReference type="InterPro" id="IPR041679">
    <property type="entry name" value="DNA2/NAM7-like_C"/>
</dbReference>
<dbReference type="InterPro" id="IPR045055">
    <property type="entry name" value="DNA2/NAM7-like"/>
</dbReference>
<dbReference type="FunFam" id="3.40.50.300:FF:002063">
    <property type="entry name" value="DNA helicase related protein"/>
    <property type="match status" value="1"/>
</dbReference>
<dbReference type="EMBL" id="QJJX01000069">
    <property type="protein sequence ID" value="PXX16065.1"/>
    <property type="molecule type" value="Genomic_DNA"/>
</dbReference>
<evidence type="ECO:0000313" key="4">
    <source>
        <dbReference type="EMBL" id="PXX16065.1"/>
    </source>
</evidence>
<dbReference type="InterPro" id="IPR047187">
    <property type="entry name" value="SF1_C_Upf1"/>
</dbReference>
<dbReference type="SUPFAM" id="SSF52980">
    <property type="entry name" value="Restriction endonuclease-like"/>
    <property type="match status" value="1"/>
</dbReference>
<dbReference type="SUPFAM" id="SSF54001">
    <property type="entry name" value="Cysteine proteinases"/>
    <property type="match status" value="1"/>
</dbReference>
<dbReference type="Pfam" id="PF18741">
    <property type="entry name" value="MTES_1575"/>
    <property type="match status" value="1"/>
</dbReference>
<dbReference type="Gene3D" id="3.40.50.300">
    <property type="entry name" value="P-loop containing nucleotide triphosphate hydrolases"/>
    <property type="match status" value="3"/>
</dbReference>
<dbReference type="InterPro" id="IPR038765">
    <property type="entry name" value="Papain-like_cys_pep_sf"/>
</dbReference>
<dbReference type="SUPFAM" id="SSF52540">
    <property type="entry name" value="P-loop containing nucleoside triphosphate hydrolases"/>
    <property type="match status" value="2"/>
</dbReference>
<dbReference type="Pfam" id="PF13087">
    <property type="entry name" value="AAA_12"/>
    <property type="match status" value="1"/>
</dbReference>
<organism evidence="4 5">
    <name type="scientific">Hoylesella shahii DSM 15611 = JCM 12083</name>
    <dbReference type="NCBI Taxonomy" id="1122991"/>
    <lineage>
        <taxon>Bacteria</taxon>
        <taxon>Pseudomonadati</taxon>
        <taxon>Bacteroidota</taxon>
        <taxon>Bacteroidia</taxon>
        <taxon>Bacteroidales</taxon>
        <taxon>Prevotellaceae</taxon>
        <taxon>Hoylesella</taxon>
    </lineage>
</organism>
<accession>A0A318HSU6</accession>
<dbReference type="Pfam" id="PF13195">
    <property type="entry name" value="DUF4011"/>
    <property type="match status" value="1"/>
</dbReference>
<dbReference type="Gene3D" id="3.40.960.10">
    <property type="entry name" value="VSR Endonuclease"/>
    <property type="match status" value="1"/>
</dbReference>
<feature type="domain" description="Restriction endonuclease type II-like" evidence="3">
    <location>
        <begin position="1478"/>
        <end position="1571"/>
    </location>
</feature>
<dbReference type="RefSeq" id="WP_110370548.1">
    <property type="nucleotide sequence ID" value="NZ_QJJX01000069.1"/>
</dbReference>
<dbReference type="InterPro" id="IPR041677">
    <property type="entry name" value="DNA2/NAM7_AAA_11"/>
</dbReference>
<dbReference type="InterPro" id="IPR011335">
    <property type="entry name" value="Restrct_endonuc-II-like"/>
</dbReference>
<comment type="caution">
    <text evidence="4">The sequence shown here is derived from an EMBL/GenBank/DDBJ whole genome shotgun (WGS) entry which is preliminary data.</text>
</comment>
<evidence type="ECO:0000259" key="1">
    <source>
        <dbReference type="Pfam" id="PF13086"/>
    </source>
</evidence>
<keyword evidence="5" id="KW-1185">Reference proteome</keyword>
<dbReference type="InterPro" id="IPR025103">
    <property type="entry name" value="DUF4011"/>
</dbReference>